<proteinExistence type="predicted"/>
<dbReference type="KEGG" id="nfn:NFRAN_2535"/>
<sequence>MFATINSSPSVSGRFKSTDPSVTVHGPSATISRAPLSCNKDVANGSVDALEEQFDNEGEDVETEDPLRSGSVNVPLLMMTCGGGIRAGDWLVVIVDPGSGGVFALFSVGVVGVVGVLSGDGGEEGVVGVVGVLSGDGGEEGVVGVVGVLSGDGGEEGVVGVVVPLLSPVEAEEDGSLLSLSAPGKR</sequence>
<dbReference type="EMBL" id="LR216287">
    <property type="protein sequence ID" value="VFJ14857.1"/>
    <property type="molecule type" value="Genomic_DNA"/>
</dbReference>
<name>A0A484IDN4_9ARCH</name>
<feature type="compositionally biased region" description="Polar residues" evidence="1">
    <location>
        <begin position="1"/>
        <end position="11"/>
    </location>
</feature>
<dbReference type="AlphaFoldDB" id="A0A484IDN4"/>
<feature type="region of interest" description="Disordered" evidence="1">
    <location>
        <begin position="1"/>
        <end position="30"/>
    </location>
</feature>
<evidence type="ECO:0000313" key="3">
    <source>
        <dbReference type="Proteomes" id="UP000294299"/>
    </source>
</evidence>
<protein>
    <submittedName>
        <fullName evidence="2">Uncharacterized protein</fullName>
    </submittedName>
</protein>
<evidence type="ECO:0000313" key="2">
    <source>
        <dbReference type="EMBL" id="VFJ14857.1"/>
    </source>
</evidence>
<evidence type="ECO:0000256" key="1">
    <source>
        <dbReference type="SAM" id="MobiDB-lite"/>
    </source>
</evidence>
<accession>A0A484IDN4</accession>
<dbReference type="Proteomes" id="UP000294299">
    <property type="component" value="Chromosome NFRAN"/>
</dbReference>
<organism evidence="2 3">
    <name type="scientific">Candidatus Nitrosocosmicus franklandianus</name>
    <dbReference type="NCBI Taxonomy" id="1798806"/>
    <lineage>
        <taxon>Archaea</taxon>
        <taxon>Nitrososphaerota</taxon>
        <taxon>Nitrososphaeria</taxon>
        <taxon>Nitrososphaerales</taxon>
        <taxon>Nitrososphaeraceae</taxon>
        <taxon>Candidatus Nitrosocosmicus</taxon>
    </lineage>
</organism>
<keyword evidence="3" id="KW-1185">Reference proteome</keyword>
<gene>
    <name evidence="2" type="ORF">NFRAN_2535</name>
</gene>
<reference evidence="2 3" key="1">
    <citation type="submission" date="2019-02" db="EMBL/GenBank/DDBJ databases">
        <authorList>
            <person name="Lehtovirta-Morley E L."/>
        </authorList>
    </citation>
    <scope>NUCLEOTIDE SEQUENCE [LARGE SCALE GENOMIC DNA]</scope>
    <source>
        <strain evidence="2">NFRAN1</strain>
    </source>
</reference>